<keyword evidence="11" id="KW-0378">Hydrolase</keyword>
<dbReference type="InterPro" id="IPR050765">
    <property type="entry name" value="Riboflavin_Biosynth_HTPR"/>
</dbReference>
<evidence type="ECO:0000256" key="12">
    <source>
        <dbReference type="PIRSR" id="PIRSR006769-1"/>
    </source>
</evidence>
<evidence type="ECO:0000256" key="9">
    <source>
        <dbReference type="ARBA" id="ARBA00049861"/>
    </source>
</evidence>
<comment type="similarity">
    <text evidence="4 11">In the N-terminal section; belongs to the cytidine and deoxycytidylate deaminase family.</text>
</comment>
<comment type="similarity">
    <text evidence="5 11">In the C-terminal section; belongs to the HTP reductase family.</text>
</comment>
<dbReference type="GO" id="GO:0008703">
    <property type="term" value="F:5-amino-6-(5-phosphoribosylamino)uracil reductase activity"/>
    <property type="evidence" value="ECO:0007669"/>
    <property type="project" value="UniProtKB-EC"/>
</dbReference>
<feature type="binding site" evidence="13">
    <location>
        <position position="186"/>
    </location>
    <ligand>
        <name>substrate</name>
    </ligand>
</feature>
<comment type="cofactor">
    <cofactor evidence="11 14">
        <name>Zn(2+)</name>
        <dbReference type="ChEBI" id="CHEBI:29105"/>
    </cofactor>
    <text evidence="11 14">Binds 1 zinc ion.</text>
</comment>
<keyword evidence="11 14" id="KW-0862">Zinc</keyword>
<dbReference type="RefSeq" id="WP_149334260.1">
    <property type="nucleotide sequence ID" value="NZ_BJJW01000006.1"/>
</dbReference>
<dbReference type="AlphaFoldDB" id="A0A5A5TYI9"/>
<dbReference type="EMBL" id="BJJW01000006">
    <property type="protein sequence ID" value="GDZ83697.1"/>
    <property type="molecule type" value="Genomic_DNA"/>
</dbReference>
<evidence type="ECO:0000256" key="7">
    <source>
        <dbReference type="ARBA" id="ARBA00023002"/>
    </source>
</evidence>
<dbReference type="Pfam" id="PF01872">
    <property type="entry name" value="RibD_C"/>
    <property type="match status" value="1"/>
</dbReference>
<dbReference type="InterPro" id="IPR002125">
    <property type="entry name" value="CMP_dCMP_dom"/>
</dbReference>
<evidence type="ECO:0000256" key="14">
    <source>
        <dbReference type="PIRSR" id="PIRSR006769-3"/>
    </source>
</evidence>
<proteinExistence type="inferred from homology"/>
<evidence type="ECO:0000256" key="4">
    <source>
        <dbReference type="ARBA" id="ARBA00005259"/>
    </source>
</evidence>
<sequence length="347" mass="38305">MDDLTYMALAAKVAAKAGPVETYENPRVGAIIVKNGQILATGYHHSFGAAHAEINAFENLKDQTDIVDSTMYVTLEPCFVTGKVGACALAIAQWGVKRVVVGSFDPNPDTHGRSVTFLRQAGIRVDVLGTEDSQILNPAFYHYFERHLPYVQLKLAESANHFVASSQGQSTKITDRLADIDVHKERASKSAILIGSETMLIDQPNLTVRHVPINHPQPLRVVIDRRGRLQNKMDRATNNWLIFTTNTDFAKQYDNVLLMSHGLLSVLTSLASKNIQSVMVEGGPSLITAFLKANLWQEFIVYTADSILSEDGVPSVQPLFNSVSSYRVGNTLKSRYLNDRSVSCLQE</sequence>
<dbReference type="CDD" id="cd01284">
    <property type="entry name" value="Riboflavin_deaminase-reductase"/>
    <property type="match status" value="1"/>
</dbReference>
<dbReference type="InterPro" id="IPR004794">
    <property type="entry name" value="Eubact_RibD"/>
</dbReference>
<evidence type="ECO:0000256" key="11">
    <source>
        <dbReference type="PIRNR" id="PIRNR006769"/>
    </source>
</evidence>
<dbReference type="PANTHER" id="PTHR38011:SF7">
    <property type="entry name" value="2,5-DIAMINO-6-RIBOSYLAMINO-4(3H)-PYRIMIDINONE 5'-PHOSPHATE REDUCTASE"/>
    <property type="match status" value="1"/>
</dbReference>
<comment type="caution">
    <text evidence="16">The sequence shown here is derived from an EMBL/GenBank/DDBJ whole genome shotgun (WGS) entry which is preliminary data.</text>
</comment>
<dbReference type="PIRSF" id="PIRSF006769">
    <property type="entry name" value="RibD"/>
    <property type="match status" value="1"/>
</dbReference>
<keyword evidence="11 14" id="KW-0479">Metal-binding</keyword>
<feature type="binding site" evidence="14">
    <location>
        <position position="51"/>
    </location>
    <ligand>
        <name>Zn(2+)</name>
        <dbReference type="ChEBI" id="CHEBI:29105"/>
        <note>catalytic</note>
    </ligand>
</feature>
<evidence type="ECO:0000313" key="16">
    <source>
        <dbReference type="EMBL" id="GDZ83697.1"/>
    </source>
</evidence>
<dbReference type="Gene3D" id="3.40.430.10">
    <property type="entry name" value="Dihydrofolate Reductase, subunit A"/>
    <property type="match status" value="1"/>
</dbReference>
<evidence type="ECO:0000256" key="10">
    <source>
        <dbReference type="ARBA" id="ARBA00049886"/>
    </source>
</evidence>
<dbReference type="EC" id="1.1.1.193" evidence="11"/>
<feature type="binding site" evidence="13">
    <location>
        <position position="156"/>
    </location>
    <ligand>
        <name>NADP(+)</name>
        <dbReference type="ChEBI" id="CHEBI:58349"/>
    </ligand>
</feature>
<dbReference type="GO" id="GO:0008835">
    <property type="term" value="F:diaminohydroxyphosphoribosylaminopyrimidine deaminase activity"/>
    <property type="evidence" value="ECO:0007669"/>
    <property type="project" value="UniProtKB-EC"/>
</dbReference>
<evidence type="ECO:0000313" key="17">
    <source>
        <dbReference type="Proteomes" id="UP000323274"/>
    </source>
</evidence>
<keyword evidence="7 11" id="KW-0560">Oxidoreductase</keyword>
<feature type="active site" description="Proton donor" evidence="12">
    <location>
        <position position="53"/>
    </location>
</feature>
<feature type="domain" description="CMP/dCMP-type deaminase" evidence="15">
    <location>
        <begin position="1"/>
        <end position="125"/>
    </location>
</feature>
<dbReference type="PROSITE" id="PS51747">
    <property type="entry name" value="CYT_DCMP_DEAMINASES_2"/>
    <property type="match status" value="1"/>
</dbReference>
<feature type="binding site" evidence="13">
    <location>
        <position position="209"/>
    </location>
    <ligand>
        <name>substrate</name>
    </ligand>
</feature>
<feature type="binding site" evidence="13">
    <location>
        <position position="202"/>
    </location>
    <ligand>
        <name>NADP(+)</name>
        <dbReference type="ChEBI" id="CHEBI:58349"/>
    </ligand>
</feature>
<evidence type="ECO:0000256" key="13">
    <source>
        <dbReference type="PIRSR" id="PIRSR006769-2"/>
    </source>
</evidence>
<keyword evidence="6 11" id="KW-0521">NADP</keyword>
<keyword evidence="8" id="KW-0511">Multifunctional enzyme</keyword>
<dbReference type="GO" id="GO:0046872">
    <property type="term" value="F:metal ion binding"/>
    <property type="evidence" value="ECO:0007669"/>
    <property type="project" value="UniProtKB-KW"/>
</dbReference>
<name>A0A5A5TYI9_LEUCI</name>
<comment type="pathway">
    <text evidence="2 11">Cofactor biosynthesis; riboflavin biosynthesis; 5-amino-6-(D-ribitylamino)uracil from GTP: step 2/4.</text>
</comment>
<evidence type="ECO:0000256" key="5">
    <source>
        <dbReference type="ARBA" id="ARBA00007417"/>
    </source>
</evidence>
<dbReference type="NCBIfam" id="TIGR00326">
    <property type="entry name" value="eubact_ribD"/>
    <property type="match status" value="1"/>
</dbReference>
<reference evidence="16 17" key="1">
    <citation type="submission" date="2019-04" db="EMBL/GenBank/DDBJ databases">
        <title>A pseudo-fructophilic Leuconostoc citreum strain F192-5 isolated from peel of satsuma mandarin: the first report for isolation and characterization of strain-dependent fructophilic-like characteristics.</title>
        <authorList>
            <person name="Maeno S."/>
            <person name="Tanizawa Y."/>
            <person name="Kajikawa A."/>
            <person name="Kanesaki Y."/>
            <person name="Kubota E."/>
            <person name="Arita M."/>
            <person name="Leon D."/>
            <person name="Endo A."/>
        </authorList>
    </citation>
    <scope>NUCLEOTIDE SEQUENCE [LARGE SCALE GENOMIC DNA]</scope>
    <source>
        <strain evidence="16 17">F192-5</strain>
    </source>
</reference>
<feature type="binding site" evidence="13">
    <location>
        <position position="206"/>
    </location>
    <ligand>
        <name>substrate</name>
    </ligand>
</feature>
<keyword evidence="11" id="KW-0686">Riboflavin biosynthesis</keyword>
<dbReference type="InterPro" id="IPR016193">
    <property type="entry name" value="Cytidine_deaminase-like"/>
</dbReference>
<evidence type="ECO:0000259" key="15">
    <source>
        <dbReference type="PROSITE" id="PS51747"/>
    </source>
</evidence>
<dbReference type="InterPro" id="IPR002734">
    <property type="entry name" value="RibDG_C"/>
</dbReference>
<protein>
    <recommendedName>
        <fullName evidence="11">Riboflavin biosynthesis protein RibD</fullName>
    </recommendedName>
    <domain>
        <recommendedName>
            <fullName evidence="11">Diaminohydroxyphosphoribosylaminopyrimidine deaminase</fullName>
            <shortName evidence="11">DRAP deaminase</shortName>
            <ecNumber evidence="11">3.5.4.26</ecNumber>
        </recommendedName>
        <alternativeName>
            <fullName evidence="11">Riboflavin-specific deaminase</fullName>
        </alternativeName>
    </domain>
    <domain>
        <recommendedName>
            <fullName evidence="11">5-amino-6-(5-phosphoribosylamino)uracil reductase</fullName>
            <ecNumber evidence="11">1.1.1.193</ecNumber>
        </recommendedName>
        <alternativeName>
            <fullName evidence="11">HTP reductase</fullName>
        </alternativeName>
    </domain>
</protein>
<dbReference type="EC" id="3.5.4.26" evidence="11"/>
<feature type="binding site" evidence="13">
    <location>
        <position position="170"/>
    </location>
    <ligand>
        <name>substrate</name>
    </ligand>
</feature>
<feature type="binding site" evidence="13">
    <location>
        <position position="281"/>
    </location>
    <ligand>
        <name>substrate</name>
    </ligand>
</feature>
<gene>
    <name evidence="16" type="primary">ribG</name>
    <name evidence="16" type="ORF">LCIT_09390</name>
</gene>
<feature type="binding site" evidence="13">
    <location>
        <position position="198"/>
    </location>
    <ligand>
        <name>NADP(+)</name>
        <dbReference type="ChEBI" id="CHEBI:58349"/>
    </ligand>
</feature>
<comment type="pathway">
    <text evidence="3 11">Cofactor biosynthesis; riboflavin biosynthesis; 5-amino-6-(D-ribitylamino)uracil from GTP: step 3/4.</text>
</comment>
<dbReference type="Pfam" id="PF00383">
    <property type="entry name" value="dCMP_cyt_deam_1"/>
    <property type="match status" value="1"/>
</dbReference>
<comment type="catalytic activity">
    <reaction evidence="10 11">
        <text>2,5-diamino-6-hydroxy-4-(5-phosphoribosylamino)-pyrimidine + H2O + H(+) = 5-amino-6-(5-phospho-D-ribosylamino)uracil + NH4(+)</text>
        <dbReference type="Rhea" id="RHEA:21868"/>
        <dbReference type="ChEBI" id="CHEBI:15377"/>
        <dbReference type="ChEBI" id="CHEBI:15378"/>
        <dbReference type="ChEBI" id="CHEBI:28938"/>
        <dbReference type="ChEBI" id="CHEBI:58453"/>
        <dbReference type="ChEBI" id="CHEBI:58614"/>
        <dbReference type="EC" id="3.5.4.26"/>
    </reaction>
</comment>
<organism evidence="16 17">
    <name type="scientific">Leuconostoc citreum</name>
    <dbReference type="NCBI Taxonomy" id="33964"/>
    <lineage>
        <taxon>Bacteria</taxon>
        <taxon>Bacillati</taxon>
        <taxon>Bacillota</taxon>
        <taxon>Bacilli</taxon>
        <taxon>Lactobacillales</taxon>
        <taxon>Lactobacillaceae</taxon>
        <taxon>Leuconostoc</taxon>
    </lineage>
</organism>
<dbReference type="GO" id="GO:0009231">
    <property type="term" value="P:riboflavin biosynthetic process"/>
    <property type="evidence" value="ECO:0007669"/>
    <property type="project" value="UniProtKB-UniPathway"/>
</dbReference>
<feature type="binding site" evidence="13">
    <location>
        <begin position="283"/>
        <end position="289"/>
    </location>
    <ligand>
        <name>NADP(+)</name>
        <dbReference type="ChEBI" id="CHEBI:58349"/>
    </ligand>
</feature>
<feature type="binding site" evidence="14">
    <location>
        <position position="87"/>
    </location>
    <ligand>
        <name>Zn(2+)</name>
        <dbReference type="ChEBI" id="CHEBI:29105"/>
        <note>catalytic</note>
    </ligand>
</feature>
<feature type="binding site" evidence="14">
    <location>
        <position position="78"/>
    </location>
    <ligand>
        <name>Zn(2+)</name>
        <dbReference type="ChEBI" id="CHEBI:29105"/>
        <note>catalytic</note>
    </ligand>
</feature>
<evidence type="ECO:0000256" key="2">
    <source>
        <dbReference type="ARBA" id="ARBA00004882"/>
    </source>
</evidence>
<dbReference type="SUPFAM" id="SSF53597">
    <property type="entry name" value="Dihydrofolate reductase-like"/>
    <property type="match status" value="1"/>
</dbReference>
<dbReference type="Proteomes" id="UP000323274">
    <property type="component" value="Unassembled WGS sequence"/>
</dbReference>
<evidence type="ECO:0000256" key="1">
    <source>
        <dbReference type="ARBA" id="ARBA00002151"/>
    </source>
</evidence>
<dbReference type="Gene3D" id="3.40.140.10">
    <property type="entry name" value="Cytidine Deaminase, domain 2"/>
    <property type="match status" value="1"/>
</dbReference>
<evidence type="ECO:0000256" key="3">
    <source>
        <dbReference type="ARBA" id="ARBA00004910"/>
    </source>
</evidence>
<comment type="function">
    <text evidence="1 11">Converts 2,5-diamino-6-(ribosylamino)-4(3h)-pyrimidinone 5'-phosphate into 5-amino-6-(ribosylamino)-2,4(1h,3h)-pyrimidinedione 5'-phosphate.</text>
</comment>
<evidence type="ECO:0000256" key="8">
    <source>
        <dbReference type="ARBA" id="ARBA00023268"/>
    </source>
</evidence>
<dbReference type="UniPathway" id="UPA00275">
    <property type="reaction ID" value="UER00401"/>
</dbReference>
<dbReference type="InterPro" id="IPR024072">
    <property type="entry name" value="DHFR-like_dom_sf"/>
</dbReference>
<dbReference type="PANTHER" id="PTHR38011">
    <property type="entry name" value="DIHYDROFOLATE REDUCTASE FAMILY PROTEIN (AFU_ORTHOLOGUE AFUA_8G06820)"/>
    <property type="match status" value="1"/>
</dbReference>
<evidence type="ECO:0000256" key="6">
    <source>
        <dbReference type="ARBA" id="ARBA00022857"/>
    </source>
</evidence>
<comment type="catalytic activity">
    <reaction evidence="9 11">
        <text>5-amino-6-(5-phospho-D-ribitylamino)uracil + NADP(+) = 5-amino-6-(5-phospho-D-ribosylamino)uracil + NADPH + H(+)</text>
        <dbReference type="Rhea" id="RHEA:17845"/>
        <dbReference type="ChEBI" id="CHEBI:15378"/>
        <dbReference type="ChEBI" id="CHEBI:57783"/>
        <dbReference type="ChEBI" id="CHEBI:58349"/>
        <dbReference type="ChEBI" id="CHEBI:58421"/>
        <dbReference type="ChEBI" id="CHEBI:58453"/>
        <dbReference type="EC" id="1.1.1.193"/>
    </reaction>
</comment>
<dbReference type="SUPFAM" id="SSF53927">
    <property type="entry name" value="Cytidine deaminase-like"/>
    <property type="match status" value="1"/>
</dbReference>
<accession>A0A5A5TYI9</accession>